<evidence type="ECO:0000256" key="6">
    <source>
        <dbReference type="ARBA" id="ARBA00022723"/>
    </source>
</evidence>
<reference evidence="10 11" key="1">
    <citation type="submission" date="2018-06" db="EMBL/GenBank/DDBJ databases">
        <authorList>
            <consortium name="Pathogen Informatics"/>
            <person name="Doyle S."/>
        </authorList>
    </citation>
    <scope>NUCLEOTIDE SEQUENCE [LARGE SCALE GENOMIC DNA]</scope>
    <source>
        <strain evidence="10 11">NCTC13465</strain>
    </source>
</reference>
<dbReference type="AlphaFoldDB" id="A0A2X3EJA2"/>
<evidence type="ECO:0000256" key="5">
    <source>
        <dbReference type="ARBA" id="ARBA00022679"/>
    </source>
</evidence>
<dbReference type="EMBL" id="UAWQ01000016">
    <property type="protein sequence ID" value="SQC44022.1"/>
    <property type="molecule type" value="Genomic_DNA"/>
</dbReference>
<dbReference type="GO" id="GO:0046872">
    <property type="term" value="F:metal ion binding"/>
    <property type="evidence" value="ECO:0007669"/>
    <property type="project" value="UniProtKB-KW"/>
</dbReference>
<dbReference type="InterPro" id="IPR055152">
    <property type="entry name" value="Transketolase-like_C_2"/>
</dbReference>
<dbReference type="PANTHER" id="PTHR43522:SF13">
    <property type="entry name" value="TRANSKETOLASE 2"/>
    <property type="match status" value="1"/>
</dbReference>
<dbReference type="SUPFAM" id="SSF52922">
    <property type="entry name" value="TK C-terminal domain-like"/>
    <property type="match status" value="1"/>
</dbReference>
<comment type="cofactor">
    <cofactor evidence="1">
        <name>Mg(2+)</name>
        <dbReference type="ChEBI" id="CHEBI:18420"/>
    </cofactor>
</comment>
<dbReference type="Proteomes" id="UP000251721">
    <property type="component" value="Unassembled WGS sequence"/>
</dbReference>
<evidence type="ECO:0000313" key="10">
    <source>
        <dbReference type="EMBL" id="SQC44022.1"/>
    </source>
</evidence>
<name>A0A2X3EJA2_KLEPN</name>
<dbReference type="GO" id="GO:0004802">
    <property type="term" value="F:transketolase activity"/>
    <property type="evidence" value="ECO:0007669"/>
    <property type="project" value="UniProtKB-EC"/>
</dbReference>
<dbReference type="Gene3D" id="3.40.50.920">
    <property type="match status" value="1"/>
</dbReference>
<evidence type="ECO:0000256" key="2">
    <source>
        <dbReference type="ARBA" id="ARBA00001964"/>
    </source>
</evidence>
<dbReference type="SMART" id="SM00861">
    <property type="entry name" value="Transket_pyr"/>
    <property type="match status" value="1"/>
</dbReference>
<gene>
    <name evidence="10" type="primary">tktB_3</name>
    <name evidence="10" type="ORF">NCTC13465_02518</name>
</gene>
<evidence type="ECO:0000259" key="9">
    <source>
        <dbReference type="SMART" id="SM00861"/>
    </source>
</evidence>
<evidence type="ECO:0000256" key="7">
    <source>
        <dbReference type="ARBA" id="ARBA00022842"/>
    </source>
</evidence>
<dbReference type="FunFam" id="3.40.50.970:FF:000003">
    <property type="entry name" value="Transketolase"/>
    <property type="match status" value="1"/>
</dbReference>
<evidence type="ECO:0000256" key="8">
    <source>
        <dbReference type="ARBA" id="ARBA00023052"/>
    </source>
</evidence>
<evidence type="ECO:0000256" key="1">
    <source>
        <dbReference type="ARBA" id="ARBA00001946"/>
    </source>
</evidence>
<dbReference type="Gene3D" id="3.40.50.970">
    <property type="match status" value="1"/>
</dbReference>
<dbReference type="CDD" id="cd07033">
    <property type="entry name" value="TPP_PYR_DXS_TK_like"/>
    <property type="match status" value="1"/>
</dbReference>
<dbReference type="GO" id="GO:0006098">
    <property type="term" value="P:pentose-phosphate shunt"/>
    <property type="evidence" value="ECO:0007669"/>
    <property type="project" value="TreeGrafter"/>
</dbReference>
<feature type="domain" description="Transketolase-like pyrimidine-binding" evidence="9">
    <location>
        <begin position="27"/>
        <end position="203"/>
    </location>
</feature>
<dbReference type="Pfam" id="PF22613">
    <property type="entry name" value="Transketolase_C_1"/>
    <property type="match status" value="1"/>
</dbReference>
<dbReference type="PANTHER" id="PTHR43522">
    <property type="entry name" value="TRANSKETOLASE"/>
    <property type="match status" value="1"/>
</dbReference>
<keyword evidence="8" id="KW-0786">Thiamine pyrophosphate</keyword>
<dbReference type="InterPro" id="IPR009014">
    <property type="entry name" value="Transketo_C/PFOR_II"/>
</dbReference>
<dbReference type="InterPro" id="IPR029061">
    <property type="entry name" value="THDP-binding"/>
</dbReference>
<protein>
    <recommendedName>
        <fullName evidence="4">transketolase</fullName>
        <ecNumber evidence="4">2.2.1.1</ecNumber>
    </recommendedName>
</protein>
<keyword evidence="6" id="KW-0479">Metal-binding</keyword>
<dbReference type="SUPFAM" id="SSF52518">
    <property type="entry name" value="Thiamin diphosphate-binding fold (THDP-binding)"/>
    <property type="match status" value="1"/>
</dbReference>
<dbReference type="InterPro" id="IPR005475">
    <property type="entry name" value="Transketolase-like_Pyr-bd"/>
</dbReference>
<dbReference type="GO" id="GO:0005829">
    <property type="term" value="C:cytosol"/>
    <property type="evidence" value="ECO:0007669"/>
    <property type="project" value="TreeGrafter"/>
</dbReference>
<proteinExistence type="inferred from homology"/>
<dbReference type="Pfam" id="PF02779">
    <property type="entry name" value="Transket_pyr"/>
    <property type="match status" value="1"/>
</dbReference>
<organism evidence="10 11">
    <name type="scientific">Klebsiella pneumoniae</name>
    <dbReference type="NCBI Taxonomy" id="573"/>
    <lineage>
        <taxon>Bacteria</taxon>
        <taxon>Pseudomonadati</taxon>
        <taxon>Pseudomonadota</taxon>
        <taxon>Gammaproteobacteria</taxon>
        <taxon>Enterobacterales</taxon>
        <taxon>Enterobacteriaceae</taxon>
        <taxon>Klebsiella/Raoultella group</taxon>
        <taxon>Klebsiella</taxon>
        <taxon>Klebsiella pneumoniae complex</taxon>
    </lineage>
</organism>
<dbReference type="PROSITE" id="PS00802">
    <property type="entry name" value="TRANSKETOLASE_2"/>
    <property type="match status" value="1"/>
</dbReference>
<sequence length="292" mass="30749">MNGALPEDFAATARDYVAKLQAEPAKIASRKASQNALNAYGPHLPELLGGSADLAPSNLTIWSGSTSIKEDPAGNYIHYGVREFGMTAVANGIALHGGFIPYTSTFLMFVEYARNAARMAALMKARQIMVYTHDSIGLGEDGPTHQAVEQLASLRLTPNFSTWRPCDQVENRRRLAGGYRATGRADGADPVATKPGADAAYPGTGAGYRPGGYVLKDAGGKPDLILIATGSEVEITVLAAEKLLAKGVNVRVVSLPSTDVFDAQDEAWRESVLPSDVSAAGGGRSRDSGLLV</sequence>
<keyword evidence="5 10" id="KW-0808">Transferase</keyword>
<dbReference type="InterPro" id="IPR020826">
    <property type="entry name" value="Transketolase_BS"/>
</dbReference>
<evidence type="ECO:0000256" key="3">
    <source>
        <dbReference type="ARBA" id="ARBA00007131"/>
    </source>
</evidence>
<dbReference type="InterPro" id="IPR033247">
    <property type="entry name" value="Transketolase_fam"/>
</dbReference>
<comment type="similarity">
    <text evidence="3">Belongs to the transketolase family.</text>
</comment>
<evidence type="ECO:0000256" key="4">
    <source>
        <dbReference type="ARBA" id="ARBA00013152"/>
    </source>
</evidence>
<keyword evidence="7" id="KW-0460">Magnesium</keyword>
<evidence type="ECO:0000313" key="11">
    <source>
        <dbReference type="Proteomes" id="UP000251721"/>
    </source>
</evidence>
<accession>A0A2X3EJA2</accession>
<comment type="cofactor">
    <cofactor evidence="2">
        <name>thiamine diphosphate</name>
        <dbReference type="ChEBI" id="CHEBI:58937"/>
    </cofactor>
</comment>
<dbReference type="EC" id="2.2.1.1" evidence="4"/>